<evidence type="ECO:0000259" key="1">
    <source>
        <dbReference type="Pfam" id="PF00646"/>
    </source>
</evidence>
<dbReference type="InterPro" id="IPR036047">
    <property type="entry name" value="F-box-like_dom_sf"/>
</dbReference>
<dbReference type="CDD" id="cd09917">
    <property type="entry name" value="F-box_SF"/>
    <property type="match status" value="1"/>
</dbReference>
<feature type="domain" description="F-box" evidence="1">
    <location>
        <begin position="21"/>
        <end position="50"/>
    </location>
</feature>
<dbReference type="Pfam" id="PF00646">
    <property type="entry name" value="F-box"/>
    <property type="match status" value="1"/>
</dbReference>
<comment type="caution">
    <text evidence="2">The sequence shown here is derived from an EMBL/GenBank/DDBJ whole genome shotgun (WGS) entry which is preliminary data.</text>
</comment>
<reference evidence="2" key="1">
    <citation type="submission" date="2023-10" db="EMBL/GenBank/DDBJ databases">
        <title>Genome assembly of Pristionchus species.</title>
        <authorList>
            <person name="Yoshida K."/>
            <person name="Sommer R.J."/>
        </authorList>
    </citation>
    <scope>NUCLEOTIDE SEQUENCE</scope>
    <source>
        <strain evidence="2">RS5133</strain>
    </source>
</reference>
<organism evidence="2 3">
    <name type="scientific">Pristionchus fissidentatus</name>
    <dbReference type="NCBI Taxonomy" id="1538716"/>
    <lineage>
        <taxon>Eukaryota</taxon>
        <taxon>Metazoa</taxon>
        <taxon>Ecdysozoa</taxon>
        <taxon>Nematoda</taxon>
        <taxon>Chromadorea</taxon>
        <taxon>Rhabditida</taxon>
        <taxon>Rhabditina</taxon>
        <taxon>Diplogasteromorpha</taxon>
        <taxon>Diplogasteroidea</taxon>
        <taxon>Neodiplogasteridae</taxon>
        <taxon>Pristionchus</taxon>
    </lineage>
</organism>
<dbReference type="InterPro" id="IPR001810">
    <property type="entry name" value="F-box_dom"/>
</dbReference>
<name>A0AAV5VDG4_9BILA</name>
<dbReference type="Proteomes" id="UP001432322">
    <property type="component" value="Unassembled WGS sequence"/>
</dbReference>
<evidence type="ECO:0000313" key="2">
    <source>
        <dbReference type="EMBL" id="GMT17722.1"/>
    </source>
</evidence>
<evidence type="ECO:0000313" key="3">
    <source>
        <dbReference type="Proteomes" id="UP001432322"/>
    </source>
</evidence>
<accession>A0AAV5VDG4</accession>
<dbReference type="EMBL" id="BTSY01000003">
    <property type="protein sequence ID" value="GMT17722.1"/>
    <property type="molecule type" value="Genomic_DNA"/>
</dbReference>
<dbReference type="SUPFAM" id="SSF81383">
    <property type="entry name" value="F-box domain"/>
    <property type="match status" value="1"/>
</dbReference>
<dbReference type="AlphaFoldDB" id="A0AAV5VDG4"/>
<gene>
    <name evidence="2" type="ORF">PFISCL1PPCAC_9019</name>
</gene>
<keyword evidence="3" id="KW-1185">Reference proteome</keyword>
<sequence>MDRNPINYLNNESTKKIAFQTLPSEIISRICENLCGKDRIRLGRTSKRMNANEKEAGRRVFGVVNVLWTASEGSICDGEHLKYDLVSGNLEDLRVHSIDSNIEIKNCFRNAVTFSLKMEIGDSSTPGYFLPNLFRTIKFENLEMKFTGNDESSVNFVKAMFANRDLTHSNVGIQWNQIHRASLIRELLAQIPRLKELSVTQPLRSPIDYESAEMDLPNDDATLLHVAKHTKTAMIWVEGNYTAQGIFDASEAQIACGVDGTDSNGLYLVIPDSIEEQLQVLVDNDSKRHEEIGNAENSRPKKQLFFRTEGSGRRTAYIYLSDTA</sequence>
<proteinExistence type="predicted"/>
<protein>
    <recommendedName>
        <fullName evidence="1">F-box domain-containing protein</fullName>
    </recommendedName>
</protein>